<protein>
    <submittedName>
        <fullName evidence="1">Uncharacterized protein</fullName>
    </submittedName>
</protein>
<organism evidence="1 2">
    <name type="scientific">Cuscuta campestris</name>
    <dbReference type="NCBI Taxonomy" id="132261"/>
    <lineage>
        <taxon>Eukaryota</taxon>
        <taxon>Viridiplantae</taxon>
        <taxon>Streptophyta</taxon>
        <taxon>Embryophyta</taxon>
        <taxon>Tracheophyta</taxon>
        <taxon>Spermatophyta</taxon>
        <taxon>Magnoliopsida</taxon>
        <taxon>eudicotyledons</taxon>
        <taxon>Gunneridae</taxon>
        <taxon>Pentapetalae</taxon>
        <taxon>asterids</taxon>
        <taxon>lamiids</taxon>
        <taxon>Solanales</taxon>
        <taxon>Convolvulaceae</taxon>
        <taxon>Cuscuteae</taxon>
        <taxon>Cuscuta</taxon>
        <taxon>Cuscuta subgen. Grammica</taxon>
        <taxon>Cuscuta sect. Cleistogrammica</taxon>
    </lineage>
</organism>
<sequence>MPRWFEEEEFFYLQKQLGICRRFRSLCHAFFKEGCCCVCMVFAILIKSVHTVNKNPCKIQPNKDDLGYEGSGETSPIAMR</sequence>
<dbReference type="AlphaFoldDB" id="A0A484KR12"/>
<dbReference type="Proteomes" id="UP000595140">
    <property type="component" value="Unassembled WGS sequence"/>
</dbReference>
<evidence type="ECO:0000313" key="1">
    <source>
        <dbReference type="EMBL" id="VFQ68411.1"/>
    </source>
</evidence>
<dbReference type="EMBL" id="OOIL02000691">
    <property type="protein sequence ID" value="VFQ68411.1"/>
    <property type="molecule type" value="Genomic_DNA"/>
</dbReference>
<reference evidence="1 2" key="1">
    <citation type="submission" date="2018-04" db="EMBL/GenBank/DDBJ databases">
        <authorList>
            <person name="Vogel A."/>
        </authorList>
    </citation>
    <scope>NUCLEOTIDE SEQUENCE [LARGE SCALE GENOMIC DNA]</scope>
</reference>
<gene>
    <name evidence="1" type="ORF">CCAM_LOCUS10187</name>
</gene>
<name>A0A484KR12_9ASTE</name>
<accession>A0A484KR12</accession>
<proteinExistence type="predicted"/>
<evidence type="ECO:0000313" key="2">
    <source>
        <dbReference type="Proteomes" id="UP000595140"/>
    </source>
</evidence>
<keyword evidence="2" id="KW-1185">Reference proteome</keyword>